<comment type="caution">
    <text evidence="1">The sequence shown here is derived from an EMBL/GenBank/DDBJ whole genome shotgun (WGS) entry which is preliminary data.</text>
</comment>
<proteinExistence type="predicted"/>
<dbReference type="EMBL" id="MFDZ01000052">
    <property type="protein sequence ID" value="OGE77425.1"/>
    <property type="molecule type" value="Genomic_DNA"/>
</dbReference>
<evidence type="ECO:0000313" key="1">
    <source>
        <dbReference type="EMBL" id="OGE77425.1"/>
    </source>
</evidence>
<reference evidence="1 2" key="1">
    <citation type="journal article" date="2016" name="Nat. Commun.">
        <title>Thousands of microbial genomes shed light on interconnected biogeochemical processes in an aquifer system.</title>
        <authorList>
            <person name="Anantharaman K."/>
            <person name="Brown C.T."/>
            <person name="Hug L.A."/>
            <person name="Sharon I."/>
            <person name="Castelle C.J."/>
            <person name="Probst A.J."/>
            <person name="Thomas B.C."/>
            <person name="Singh A."/>
            <person name="Wilkins M.J."/>
            <person name="Karaoz U."/>
            <person name="Brodie E.L."/>
            <person name="Williams K.H."/>
            <person name="Hubbard S.S."/>
            <person name="Banfield J.F."/>
        </authorList>
    </citation>
    <scope>NUCLEOTIDE SEQUENCE [LARGE SCALE GENOMIC DNA]</scope>
</reference>
<name>A0A1F5NIG4_9BACT</name>
<organism evidence="1 2">
    <name type="scientific">Candidatus Daviesbacteria bacterium RIFCSPLOWO2_02_FULL_41_8</name>
    <dbReference type="NCBI Taxonomy" id="1797798"/>
    <lineage>
        <taxon>Bacteria</taxon>
        <taxon>Candidatus Daviesiibacteriota</taxon>
    </lineage>
</organism>
<sequence length="467" mass="52892">MPSNSKNLWLLTEERPKVKVIEKIIQKFSDDKKCKCVFSDRGIKIVPIVQNGRFTFTYKVLGIECGEIKQIFIKTVSGKSSFVDFLLFYQDDQPDYSSTPIYAIEETKTDDTESRNTGIYQRSSKFVFVEFYYPDAKKIMLYNIRIAQNDEPSDTNIFGTRMLLTLGVEIIGKKLDPKVMTPFKNLDELIAFKRSMRRPPAGNTPILIDKEGNKITVSGRLYKAGNIGHDPNIGALSAIASCIRKWDNKTPIEITSHGLKQKHIHSENKFIQIANKLGVTLKGLTLPASRLQDNYWHYAESQEKVASIFVHLIVENFTNGRSIYENHGGSERGYFINKSGDLITIPKYKEDERVSYKAGNKNAIIYIPDLILFDVDRNQIINIEGKTYANRANGIEELKNYVYIEERYIVPSYKPSKIVRTVVLSGSDATKIENDGVGFILNSEGQIIISDSTPEIIKEAVGKLSVP</sequence>
<protein>
    <submittedName>
        <fullName evidence="1">Uncharacterized protein</fullName>
    </submittedName>
</protein>
<gene>
    <name evidence="1" type="ORF">A3J19_03205</name>
</gene>
<dbReference type="AlphaFoldDB" id="A0A1F5NIG4"/>
<evidence type="ECO:0000313" key="2">
    <source>
        <dbReference type="Proteomes" id="UP000176578"/>
    </source>
</evidence>
<dbReference type="Proteomes" id="UP000176578">
    <property type="component" value="Unassembled WGS sequence"/>
</dbReference>
<accession>A0A1F5NIG4</accession>